<proteinExistence type="predicted"/>
<sequence length="383" mass="45133">MYIFFSISLLLITIFKNHISKLEKEKKTSSPGQYSFFYYYYYSFVTRSFCWKCVHQNINLEDTRLPLFLKMSNFVSPYAWISDNGGEEIWTFLSEEDDIMCQICRFKCPFSPISTMEQHLISPTHLRNMALYRTHLIDDTTDYESFNADLTKMLVSCNIPLGTIDHPNFKKFIKKYLGISVPCRYTMNRWVGEVSQDVICKVKEEVEEKDFFIAVDKTKDCRDRRLTSIMIGPLEEDFLYNPYLINLTDISTVNPDIIAHFVVQSIQRTFGNSFNKARFKMFIADGKPHLKKAGEVLQRLYPQLEHISSIESESDNVNEITRKEFSKEIKVIFETKKILLSSEQRKQRFLKMMKTIDTNTSRLSLNSRRDLIIIKWNCKFTDL</sequence>
<protein>
    <submittedName>
        <fullName evidence="2">Putative LOC100902024 [Metaseiulus occidentalis]</fullName>
    </submittedName>
</protein>
<feature type="signal peptide" evidence="1">
    <location>
        <begin position="1"/>
        <end position="19"/>
    </location>
</feature>
<feature type="chain" id="PRO_5005488218" evidence="1">
    <location>
        <begin position="20"/>
        <end position="383"/>
    </location>
</feature>
<keyword evidence="1" id="KW-0732">Signal</keyword>
<accession>A0A0K2TX96</accession>
<dbReference type="AlphaFoldDB" id="A0A0K2TX96"/>
<name>A0A0K2TX96_LEPSM</name>
<dbReference type="OrthoDB" id="7544923at2759"/>
<evidence type="ECO:0000313" key="2">
    <source>
        <dbReference type="EMBL" id="CDW30011.1"/>
    </source>
</evidence>
<evidence type="ECO:0000256" key="1">
    <source>
        <dbReference type="SAM" id="SignalP"/>
    </source>
</evidence>
<organism evidence="2">
    <name type="scientific">Lepeophtheirus salmonis</name>
    <name type="common">Salmon louse</name>
    <name type="synonym">Caligus salmonis</name>
    <dbReference type="NCBI Taxonomy" id="72036"/>
    <lineage>
        <taxon>Eukaryota</taxon>
        <taxon>Metazoa</taxon>
        <taxon>Ecdysozoa</taxon>
        <taxon>Arthropoda</taxon>
        <taxon>Crustacea</taxon>
        <taxon>Multicrustacea</taxon>
        <taxon>Hexanauplia</taxon>
        <taxon>Copepoda</taxon>
        <taxon>Siphonostomatoida</taxon>
        <taxon>Caligidae</taxon>
        <taxon>Lepeophtheirus</taxon>
    </lineage>
</organism>
<reference evidence="2" key="1">
    <citation type="submission" date="2014-05" db="EMBL/GenBank/DDBJ databases">
        <authorList>
            <person name="Chronopoulou M."/>
        </authorList>
    </citation>
    <scope>NUCLEOTIDE SEQUENCE</scope>
    <source>
        <tissue evidence="2">Whole organism</tissue>
    </source>
</reference>
<dbReference type="EMBL" id="HACA01012650">
    <property type="protein sequence ID" value="CDW30011.1"/>
    <property type="molecule type" value="Transcribed_RNA"/>
</dbReference>